<proteinExistence type="predicted"/>
<evidence type="ECO:0000313" key="1">
    <source>
        <dbReference type="EnsemblMetazoa" id="AATE014067-PA.1"/>
    </source>
</evidence>
<dbReference type="EnsemblMetazoa" id="AATE014067-RA">
    <property type="protein sequence ID" value="AATE014067-PA.1"/>
    <property type="gene ID" value="AATE014067"/>
</dbReference>
<accession>A0A182J9T4</accession>
<protein>
    <submittedName>
        <fullName evidence="1">Uncharacterized protein</fullName>
    </submittedName>
</protein>
<reference evidence="1" key="1">
    <citation type="submission" date="2022-08" db="UniProtKB">
        <authorList>
            <consortium name="EnsemblMetazoa"/>
        </authorList>
    </citation>
    <scope>IDENTIFICATION</scope>
    <source>
        <strain evidence="1">EBRO</strain>
    </source>
</reference>
<sequence>MMMAQMAGSMDNARRRVRNRGGMVRDRSGMVRDRGNMVRDRGNMVRDRGGMVMLDGGVSYWSMGIAGDMHGLRDHLVHRLGDLHSRGLTTHDGVKSGVVVGMVVDDAMVAIGVQQRVLAMNLVSVTRLVLALDVSGVAVVDRFTIASIETFLVDVLGKSNNLNYFYFTKTDLHQ</sequence>
<name>A0A182J9T4_ANOAO</name>
<organism evidence="1">
    <name type="scientific">Anopheles atroparvus</name>
    <name type="common">European mosquito</name>
    <dbReference type="NCBI Taxonomy" id="41427"/>
    <lineage>
        <taxon>Eukaryota</taxon>
        <taxon>Metazoa</taxon>
        <taxon>Ecdysozoa</taxon>
        <taxon>Arthropoda</taxon>
        <taxon>Hexapoda</taxon>
        <taxon>Insecta</taxon>
        <taxon>Pterygota</taxon>
        <taxon>Neoptera</taxon>
        <taxon>Endopterygota</taxon>
        <taxon>Diptera</taxon>
        <taxon>Nematocera</taxon>
        <taxon>Culicoidea</taxon>
        <taxon>Culicidae</taxon>
        <taxon>Anophelinae</taxon>
        <taxon>Anopheles</taxon>
    </lineage>
</organism>
<dbReference type="VEuPathDB" id="VectorBase:AATE014067"/>
<dbReference type="AlphaFoldDB" id="A0A182J9T4"/>